<proteinExistence type="predicted"/>
<dbReference type="EMBL" id="UYWY01008115">
    <property type="protein sequence ID" value="VDM31012.1"/>
    <property type="molecule type" value="Genomic_DNA"/>
</dbReference>
<reference evidence="3" key="1">
    <citation type="submission" date="2016-06" db="UniProtKB">
        <authorList>
            <consortium name="WormBaseParasite"/>
        </authorList>
    </citation>
    <scope>IDENTIFICATION</scope>
</reference>
<keyword evidence="2" id="KW-1185">Reference proteome</keyword>
<dbReference type="WBParaSite" id="TCNE_0000458801-mRNA-1">
    <property type="protein sequence ID" value="TCNE_0000458801-mRNA-1"/>
    <property type="gene ID" value="TCNE_0000458801"/>
</dbReference>
<organism evidence="2 3">
    <name type="scientific">Toxocara canis</name>
    <name type="common">Canine roundworm</name>
    <dbReference type="NCBI Taxonomy" id="6265"/>
    <lineage>
        <taxon>Eukaryota</taxon>
        <taxon>Metazoa</taxon>
        <taxon>Ecdysozoa</taxon>
        <taxon>Nematoda</taxon>
        <taxon>Chromadorea</taxon>
        <taxon>Rhabditida</taxon>
        <taxon>Spirurina</taxon>
        <taxon>Ascaridomorpha</taxon>
        <taxon>Ascaridoidea</taxon>
        <taxon>Toxocaridae</taxon>
        <taxon>Toxocara</taxon>
    </lineage>
</organism>
<evidence type="ECO:0000313" key="1">
    <source>
        <dbReference type="EMBL" id="VDM31012.1"/>
    </source>
</evidence>
<dbReference type="AlphaFoldDB" id="A0A183U7W8"/>
<evidence type="ECO:0000313" key="3">
    <source>
        <dbReference type="WBParaSite" id="TCNE_0000458801-mRNA-1"/>
    </source>
</evidence>
<dbReference type="Proteomes" id="UP000050794">
    <property type="component" value="Unassembled WGS sequence"/>
</dbReference>
<accession>A0A183U7W8</accession>
<evidence type="ECO:0000313" key="2">
    <source>
        <dbReference type="Proteomes" id="UP000050794"/>
    </source>
</evidence>
<protein>
    <submittedName>
        <fullName evidence="3">LOB domain-containing protein</fullName>
    </submittedName>
</protein>
<reference evidence="1 2" key="2">
    <citation type="submission" date="2018-11" db="EMBL/GenBank/DDBJ databases">
        <authorList>
            <consortium name="Pathogen Informatics"/>
        </authorList>
    </citation>
    <scope>NUCLEOTIDE SEQUENCE [LARGE SCALE GENOMIC DNA]</scope>
</reference>
<sequence>MASLTANEEQIAGGMQVYKISGEVYVNVSALYERGPRPAFANYYHYDVDAANELRKSTARGAQLQRDLLVDVDLCLRQNNDYCKMYMRSNEVLQNAMHAREDEGRAEQPLIRMRMVDVSEAAASEKGNVHPGRLNLAATGQVIGVFDGGEEGAPPRSTLSWNMGVPPEYSSSAPTPTLESGCMPSAIPNAAAIWAAVLHTEYSCSERGTERTKRRKAIYPHGEACSGGEGA</sequence>
<name>A0A183U7W8_TOXCA</name>
<gene>
    <name evidence="1" type="ORF">TCNE_LOCUS4587</name>
</gene>